<reference evidence="2" key="1">
    <citation type="journal article" date="2014" name="Science">
        <title>Ancient hybridizations among the ancestral genomes of bread wheat.</title>
        <authorList>
            <consortium name="International Wheat Genome Sequencing Consortium,"/>
            <person name="Marcussen T."/>
            <person name="Sandve S.R."/>
            <person name="Heier L."/>
            <person name="Spannagl M."/>
            <person name="Pfeifer M."/>
            <person name="Jakobsen K.S."/>
            <person name="Wulff B.B."/>
            <person name="Steuernagel B."/>
            <person name="Mayer K.F."/>
            <person name="Olsen O.A."/>
        </authorList>
    </citation>
    <scope>NUCLEOTIDE SEQUENCE [LARGE SCALE GENOMIC DNA]</scope>
    <source>
        <strain evidence="2">cv. AL8/78</strain>
    </source>
</reference>
<organism evidence="1 2">
    <name type="scientific">Aegilops tauschii subsp. strangulata</name>
    <name type="common">Goatgrass</name>
    <dbReference type="NCBI Taxonomy" id="200361"/>
    <lineage>
        <taxon>Eukaryota</taxon>
        <taxon>Viridiplantae</taxon>
        <taxon>Streptophyta</taxon>
        <taxon>Embryophyta</taxon>
        <taxon>Tracheophyta</taxon>
        <taxon>Spermatophyta</taxon>
        <taxon>Magnoliopsida</taxon>
        <taxon>Liliopsida</taxon>
        <taxon>Poales</taxon>
        <taxon>Poaceae</taxon>
        <taxon>BOP clade</taxon>
        <taxon>Pooideae</taxon>
        <taxon>Triticodae</taxon>
        <taxon>Triticeae</taxon>
        <taxon>Triticinae</taxon>
        <taxon>Aegilops</taxon>
    </lineage>
</organism>
<protein>
    <recommendedName>
        <fullName evidence="3">Protein kinase domain-containing protein</fullName>
    </recommendedName>
</protein>
<accession>A0A453E191</accession>
<dbReference type="Gramene" id="AET3Gv20187000.11">
    <property type="protein sequence ID" value="AET3Gv20187000.11"/>
    <property type="gene ID" value="AET3Gv20187000"/>
</dbReference>
<proteinExistence type="predicted"/>
<dbReference type="Proteomes" id="UP000015105">
    <property type="component" value="Chromosome 3D"/>
</dbReference>
<name>A0A453E191_AEGTS</name>
<reference evidence="1" key="3">
    <citation type="journal article" date="2017" name="Nature">
        <title>Genome sequence of the progenitor of the wheat D genome Aegilops tauschii.</title>
        <authorList>
            <person name="Luo M.C."/>
            <person name="Gu Y.Q."/>
            <person name="Puiu D."/>
            <person name="Wang H."/>
            <person name="Twardziok S.O."/>
            <person name="Deal K.R."/>
            <person name="Huo N."/>
            <person name="Zhu T."/>
            <person name="Wang L."/>
            <person name="Wang Y."/>
            <person name="McGuire P.E."/>
            <person name="Liu S."/>
            <person name="Long H."/>
            <person name="Ramasamy R.K."/>
            <person name="Rodriguez J.C."/>
            <person name="Van S.L."/>
            <person name="Yuan L."/>
            <person name="Wang Z."/>
            <person name="Xia Z."/>
            <person name="Xiao L."/>
            <person name="Anderson O.D."/>
            <person name="Ouyang S."/>
            <person name="Liang Y."/>
            <person name="Zimin A.V."/>
            <person name="Pertea G."/>
            <person name="Qi P."/>
            <person name="Bennetzen J.L."/>
            <person name="Dai X."/>
            <person name="Dawson M.W."/>
            <person name="Muller H.G."/>
            <person name="Kugler K."/>
            <person name="Rivarola-Duarte L."/>
            <person name="Spannagl M."/>
            <person name="Mayer K.F.X."/>
            <person name="Lu F.H."/>
            <person name="Bevan M.W."/>
            <person name="Leroy P."/>
            <person name="Li P."/>
            <person name="You F.M."/>
            <person name="Sun Q."/>
            <person name="Liu Z."/>
            <person name="Lyons E."/>
            <person name="Wicker T."/>
            <person name="Salzberg S.L."/>
            <person name="Devos K.M."/>
            <person name="Dvorak J."/>
        </authorList>
    </citation>
    <scope>NUCLEOTIDE SEQUENCE [LARGE SCALE GENOMIC DNA]</scope>
    <source>
        <strain evidence="1">cv. AL8/78</strain>
    </source>
</reference>
<reference evidence="1" key="5">
    <citation type="journal article" date="2021" name="G3 (Bethesda)">
        <title>Aegilops tauschii genome assembly Aet v5.0 features greater sequence contiguity and improved annotation.</title>
        <authorList>
            <person name="Wang L."/>
            <person name="Zhu T."/>
            <person name="Rodriguez J.C."/>
            <person name="Deal K.R."/>
            <person name="Dubcovsky J."/>
            <person name="McGuire P.E."/>
            <person name="Lux T."/>
            <person name="Spannagl M."/>
            <person name="Mayer K.F.X."/>
            <person name="Baldrich P."/>
            <person name="Meyers B.C."/>
            <person name="Huo N."/>
            <person name="Gu Y.Q."/>
            <person name="Zhou H."/>
            <person name="Devos K.M."/>
            <person name="Bennetzen J.L."/>
            <person name="Unver T."/>
            <person name="Budak H."/>
            <person name="Gulick P.J."/>
            <person name="Galiba G."/>
            <person name="Kalapos B."/>
            <person name="Nelson D.R."/>
            <person name="Li P."/>
            <person name="You F.M."/>
            <person name="Luo M.C."/>
            <person name="Dvorak J."/>
        </authorList>
    </citation>
    <scope>NUCLEOTIDE SEQUENCE [LARGE SCALE GENOMIC DNA]</scope>
    <source>
        <strain evidence="1">cv. AL8/78</strain>
    </source>
</reference>
<keyword evidence="2" id="KW-1185">Reference proteome</keyword>
<reference evidence="2" key="2">
    <citation type="journal article" date="2017" name="Nat. Plants">
        <title>The Aegilops tauschii genome reveals multiple impacts of transposons.</title>
        <authorList>
            <person name="Zhao G."/>
            <person name="Zou C."/>
            <person name="Li K."/>
            <person name="Wang K."/>
            <person name="Li T."/>
            <person name="Gao L."/>
            <person name="Zhang X."/>
            <person name="Wang H."/>
            <person name="Yang Z."/>
            <person name="Liu X."/>
            <person name="Jiang W."/>
            <person name="Mao L."/>
            <person name="Kong X."/>
            <person name="Jiao Y."/>
            <person name="Jia J."/>
        </authorList>
    </citation>
    <scope>NUCLEOTIDE SEQUENCE [LARGE SCALE GENOMIC DNA]</scope>
    <source>
        <strain evidence="2">cv. AL8/78</strain>
    </source>
</reference>
<sequence length="63" mass="7068">MEAKLQCTGDEPSKIPYQLLKQITNDFDKERILGSGSYGTVYKVWIKPCFLLSAFHGCALSLN</sequence>
<dbReference type="InterPro" id="IPR011009">
    <property type="entry name" value="Kinase-like_dom_sf"/>
</dbReference>
<evidence type="ECO:0000313" key="2">
    <source>
        <dbReference type="Proteomes" id="UP000015105"/>
    </source>
</evidence>
<dbReference type="SUPFAM" id="SSF56112">
    <property type="entry name" value="Protein kinase-like (PK-like)"/>
    <property type="match status" value="1"/>
</dbReference>
<evidence type="ECO:0008006" key="3">
    <source>
        <dbReference type="Google" id="ProtNLM"/>
    </source>
</evidence>
<evidence type="ECO:0000313" key="1">
    <source>
        <dbReference type="EnsemblPlants" id="AET3Gv20187000.11"/>
    </source>
</evidence>
<dbReference type="EnsemblPlants" id="AET3Gv20187000.11">
    <property type="protein sequence ID" value="AET3Gv20187000.11"/>
    <property type="gene ID" value="AET3Gv20187000"/>
</dbReference>
<dbReference type="AlphaFoldDB" id="A0A453E191"/>
<reference evidence="1" key="4">
    <citation type="submission" date="2019-03" db="UniProtKB">
        <authorList>
            <consortium name="EnsemblPlants"/>
        </authorList>
    </citation>
    <scope>IDENTIFICATION</scope>
</reference>
<dbReference type="Gene3D" id="3.30.200.20">
    <property type="entry name" value="Phosphorylase Kinase, domain 1"/>
    <property type="match status" value="1"/>
</dbReference>